<feature type="compositionally biased region" description="Basic and acidic residues" evidence="1">
    <location>
        <begin position="175"/>
        <end position="195"/>
    </location>
</feature>
<feature type="region of interest" description="Disordered" evidence="1">
    <location>
        <begin position="152"/>
        <end position="202"/>
    </location>
</feature>
<dbReference type="Proteomes" id="UP000054018">
    <property type="component" value="Unassembled WGS sequence"/>
</dbReference>
<reference evidence="3" key="2">
    <citation type="submission" date="2015-01" db="EMBL/GenBank/DDBJ databases">
        <title>Evolutionary Origins and Diversification of the Mycorrhizal Mutualists.</title>
        <authorList>
            <consortium name="DOE Joint Genome Institute"/>
            <consortium name="Mycorrhizal Genomics Consortium"/>
            <person name="Kohler A."/>
            <person name="Kuo A."/>
            <person name="Nagy L.G."/>
            <person name="Floudas D."/>
            <person name="Copeland A."/>
            <person name="Barry K.W."/>
            <person name="Cichocki N."/>
            <person name="Veneault-Fourrey C."/>
            <person name="LaButti K."/>
            <person name="Lindquist E.A."/>
            <person name="Lipzen A."/>
            <person name="Lundell T."/>
            <person name="Morin E."/>
            <person name="Murat C."/>
            <person name="Riley R."/>
            <person name="Ohm R."/>
            <person name="Sun H."/>
            <person name="Tunlid A."/>
            <person name="Henrissat B."/>
            <person name="Grigoriev I.V."/>
            <person name="Hibbett D.S."/>
            <person name="Martin F."/>
        </authorList>
    </citation>
    <scope>NUCLEOTIDE SEQUENCE [LARGE SCALE GENOMIC DNA]</scope>
    <source>
        <strain evidence="3">441</strain>
    </source>
</reference>
<reference evidence="2 3" key="1">
    <citation type="submission" date="2014-04" db="EMBL/GenBank/DDBJ databases">
        <authorList>
            <consortium name="DOE Joint Genome Institute"/>
            <person name="Kuo A."/>
            <person name="Kohler A."/>
            <person name="Costa M.D."/>
            <person name="Nagy L.G."/>
            <person name="Floudas D."/>
            <person name="Copeland A."/>
            <person name="Barry K.W."/>
            <person name="Cichocki N."/>
            <person name="Veneault-Fourrey C."/>
            <person name="LaButti K."/>
            <person name="Lindquist E.A."/>
            <person name="Lipzen A."/>
            <person name="Lundell T."/>
            <person name="Morin E."/>
            <person name="Murat C."/>
            <person name="Sun H."/>
            <person name="Tunlid A."/>
            <person name="Henrissat B."/>
            <person name="Grigoriev I.V."/>
            <person name="Hibbett D.S."/>
            <person name="Martin F."/>
            <person name="Nordberg H.P."/>
            <person name="Cantor M.N."/>
            <person name="Hua S.X."/>
        </authorList>
    </citation>
    <scope>NUCLEOTIDE SEQUENCE [LARGE SCALE GENOMIC DNA]</scope>
    <source>
        <strain evidence="2 3">441</strain>
    </source>
</reference>
<evidence type="ECO:0000256" key="1">
    <source>
        <dbReference type="SAM" id="MobiDB-lite"/>
    </source>
</evidence>
<organism evidence="2 3">
    <name type="scientific">Pisolithus microcarpus 441</name>
    <dbReference type="NCBI Taxonomy" id="765257"/>
    <lineage>
        <taxon>Eukaryota</taxon>
        <taxon>Fungi</taxon>
        <taxon>Dikarya</taxon>
        <taxon>Basidiomycota</taxon>
        <taxon>Agaricomycotina</taxon>
        <taxon>Agaricomycetes</taxon>
        <taxon>Agaricomycetidae</taxon>
        <taxon>Boletales</taxon>
        <taxon>Sclerodermatineae</taxon>
        <taxon>Pisolithaceae</taxon>
        <taxon>Pisolithus</taxon>
    </lineage>
</organism>
<proteinExistence type="predicted"/>
<name>A0A0C9YVE0_9AGAM</name>
<evidence type="ECO:0000313" key="3">
    <source>
        <dbReference type="Proteomes" id="UP000054018"/>
    </source>
</evidence>
<keyword evidence="3" id="KW-1185">Reference proteome</keyword>
<sequence>MACEVEAQKYLFGPVTVKAPGEDRNLLFKFNPLHDMESLWWIATWTLYYHVDQEGGRPSSEQIMQFHKLFPGRPDSASRRDALSTSLDYEVLPASFQRAGYGVALMHAAIVAAYKESEMTEPPDYTNALEKLNSAFTERLASAFAVSKNMEIFSPHAKRQREDPPSDTQDPEQPSNEKQETDTSNKKPKRDDSREPSNAGHQ</sequence>
<dbReference type="EMBL" id="KN833816">
    <property type="protein sequence ID" value="KIK17954.1"/>
    <property type="molecule type" value="Genomic_DNA"/>
</dbReference>
<protein>
    <submittedName>
        <fullName evidence="2">Unplaced genomic scaffold scaffold_132, whole genome shotgun sequence</fullName>
    </submittedName>
</protein>
<dbReference type="AlphaFoldDB" id="A0A0C9YVE0"/>
<accession>A0A0C9YVE0</accession>
<dbReference type="STRING" id="765257.A0A0C9YVE0"/>
<gene>
    <name evidence="2" type="ORF">PISMIDRAFT_210660</name>
</gene>
<dbReference type="HOGENOM" id="CLU_1485457_0_0_1"/>
<dbReference type="OrthoDB" id="2689568at2759"/>
<evidence type="ECO:0000313" key="2">
    <source>
        <dbReference type="EMBL" id="KIK17954.1"/>
    </source>
</evidence>